<dbReference type="Proteomes" id="UP000291591">
    <property type="component" value="Unassembled WGS sequence"/>
</dbReference>
<dbReference type="InterPro" id="IPR007569">
    <property type="entry name" value="DUF559"/>
</dbReference>
<evidence type="ECO:0000313" key="2">
    <source>
        <dbReference type="EMBL" id="RZT84238.1"/>
    </source>
</evidence>
<accession>A0A4Q7UTN8</accession>
<gene>
    <name evidence="2" type="ORF">EV383_1076</name>
</gene>
<proteinExistence type="predicted"/>
<keyword evidence="3" id="KW-1185">Reference proteome</keyword>
<keyword evidence="2" id="KW-0378">Hydrolase</keyword>
<sequence>MDLTRPFVGSEAVAAGAVTRARLRGKAFRALFHGIYVRAHVPVTLALRSEAAYLLVDGVGALAGYSAAEMLGASCAPIGAPVEVIVPGGNRRSQAGLVVHRGALAEDETVYRAGMLVTSPARAAYDLARRSPRIEAVAAIDALSFHGDIDPMRVLEIAARYPGARGIRGLADLVALADRRAQSPMETRLRLALHDGGLPAPTLQHPVGPYFLDLCYPDLLLAIEYNGGHHREADQALYDLDREAYVVRHGWHVVRLPARDVLGRPDVVADRVRYERAVRARSSVT</sequence>
<keyword evidence="2" id="KW-0255">Endonuclease</keyword>
<dbReference type="Pfam" id="PF04480">
    <property type="entry name" value="DUF559"/>
    <property type="match status" value="1"/>
</dbReference>
<name>A0A4Q7UTN8_PSEST</name>
<dbReference type="Gene3D" id="3.40.960.10">
    <property type="entry name" value="VSR Endonuclease"/>
    <property type="match status" value="1"/>
</dbReference>
<dbReference type="AlphaFoldDB" id="A0A4Q7UTN8"/>
<feature type="domain" description="DUF559" evidence="1">
    <location>
        <begin position="179"/>
        <end position="272"/>
    </location>
</feature>
<evidence type="ECO:0000313" key="3">
    <source>
        <dbReference type="Proteomes" id="UP000291591"/>
    </source>
</evidence>
<evidence type="ECO:0000259" key="1">
    <source>
        <dbReference type="Pfam" id="PF04480"/>
    </source>
</evidence>
<dbReference type="SUPFAM" id="SSF52980">
    <property type="entry name" value="Restriction endonuclease-like"/>
    <property type="match status" value="1"/>
</dbReference>
<dbReference type="EMBL" id="SHKL01000001">
    <property type="protein sequence ID" value="RZT84238.1"/>
    <property type="molecule type" value="Genomic_DNA"/>
</dbReference>
<organism evidence="2 3">
    <name type="scientific">Pseudonocardia sediminis</name>
    <dbReference type="NCBI Taxonomy" id="1397368"/>
    <lineage>
        <taxon>Bacteria</taxon>
        <taxon>Bacillati</taxon>
        <taxon>Actinomycetota</taxon>
        <taxon>Actinomycetes</taxon>
        <taxon>Pseudonocardiales</taxon>
        <taxon>Pseudonocardiaceae</taxon>
        <taxon>Pseudonocardia</taxon>
    </lineage>
</organism>
<protein>
    <submittedName>
        <fullName evidence="2">Very-short-patch-repair endonuclease</fullName>
    </submittedName>
</protein>
<comment type="caution">
    <text evidence="2">The sequence shown here is derived from an EMBL/GenBank/DDBJ whole genome shotgun (WGS) entry which is preliminary data.</text>
</comment>
<dbReference type="GO" id="GO:0004519">
    <property type="term" value="F:endonuclease activity"/>
    <property type="evidence" value="ECO:0007669"/>
    <property type="project" value="UniProtKB-KW"/>
</dbReference>
<keyword evidence="2" id="KW-0540">Nuclease</keyword>
<dbReference type="InterPro" id="IPR011335">
    <property type="entry name" value="Restrct_endonuc-II-like"/>
</dbReference>
<reference evidence="2 3" key="1">
    <citation type="submission" date="2019-02" db="EMBL/GenBank/DDBJ databases">
        <title>Sequencing the genomes of 1000 actinobacteria strains.</title>
        <authorList>
            <person name="Klenk H.-P."/>
        </authorList>
    </citation>
    <scope>NUCLEOTIDE SEQUENCE [LARGE SCALE GENOMIC DNA]</scope>
    <source>
        <strain evidence="2 3">DSM 45779</strain>
    </source>
</reference>